<dbReference type="Proteomes" id="UP001060215">
    <property type="component" value="Chromosome 5"/>
</dbReference>
<protein>
    <submittedName>
        <fullName evidence="1">Uncharacterized protein</fullName>
    </submittedName>
</protein>
<organism evidence="1 2">
    <name type="scientific">Camellia lanceoleosa</name>
    <dbReference type="NCBI Taxonomy" id="1840588"/>
    <lineage>
        <taxon>Eukaryota</taxon>
        <taxon>Viridiplantae</taxon>
        <taxon>Streptophyta</taxon>
        <taxon>Embryophyta</taxon>
        <taxon>Tracheophyta</taxon>
        <taxon>Spermatophyta</taxon>
        <taxon>Magnoliopsida</taxon>
        <taxon>eudicotyledons</taxon>
        <taxon>Gunneridae</taxon>
        <taxon>Pentapetalae</taxon>
        <taxon>asterids</taxon>
        <taxon>Ericales</taxon>
        <taxon>Theaceae</taxon>
        <taxon>Camellia</taxon>
    </lineage>
</organism>
<comment type="caution">
    <text evidence="1">The sequence shown here is derived from an EMBL/GenBank/DDBJ whole genome shotgun (WGS) entry which is preliminary data.</text>
</comment>
<gene>
    <name evidence="1" type="ORF">LOK49_LG06G00262</name>
</gene>
<evidence type="ECO:0000313" key="1">
    <source>
        <dbReference type="EMBL" id="KAI8009443.1"/>
    </source>
</evidence>
<name>A0ACC0H997_9ERIC</name>
<keyword evidence="2" id="KW-1185">Reference proteome</keyword>
<evidence type="ECO:0000313" key="2">
    <source>
        <dbReference type="Proteomes" id="UP001060215"/>
    </source>
</evidence>
<dbReference type="EMBL" id="CM045762">
    <property type="protein sequence ID" value="KAI8009443.1"/>
    <property type="molecule type" value="Genomic_DNA"/>
</dbReference>
<accession>A0ACC0H997</accession>
<reference evidence="1 2" key="1">
    <citation type="journal article" date="2022" name="Plant J.">
        <title>Chromosome-level genome of Camellia lanceoleosa provides a valuable resource for understanding genome evolution and self-incompatibility.</title>
        <authorList>
            <person name="Gong W."/>
            <person name="Xiao S."/>
            <person name="Wang L."/>
            <person name="Liao Z."/>
            <person name="Chang Y."/>
            <person name="Mo W."/>
            <person name="Hu G."/>
            <person name="Li W."/>
            <person name="Zhao G."/>
            <person name="Zhu H."/>
            <person name="Hu X."/>
            <person name="Ji K."/>
            <person name="Xiang X."/>
            <person name="Song Q."/>
            <person name="Yuan D."/>
            <person name="Jin S."/>
            <person name="Zhang L."/>
        </authorList>
    </citation>
    <scope>NUCLEOTIDE SEQUENCE [LARGE SCALE GENOMIC DNA]</scope>
    <source>
        <strain evidence="1">SQ_2022a</strain>
    </source>
</reference>
<sequence length="212" mass="23498">MFTSNAAELTMSKVSSINGGIPKRLKTIVAIGLIVGMILGFLVGLIFFSYKIGVEGEDAVISLKLHVEESSYAEKIRLKKWMDDNDFVTVLRDFATCPLVNSSDCTPSPYTQKMLSLRKSFGNREWGQIYTEMDAIFRELLITREDLVEKARAFAVHGMDVTQCLFTSVLGGSAKFMLSMGSNDGPLITTVVIALKDLYAEFVLDEPKESET</sequence>
<proteinExistence type="predicted"/>